<dbReference type="Pfam" id="PF00392">
    <property type="entry name" value="GntR"/>
    <property type="match status" value="1"/>
</dbReference>
<accession>A6WFS1</accession>
<protein>
    <submittedName>
        <fullName evidence="6">GntR domain protein</fullName>
    </submittedName>
</protein>
<dbReference type="Pfam" id="PF07729">
    <property type="entry name" value="FCD"/>
    <property type="match status" value="1"/>
</dbReference>
<keyword evidence="7" id="KW-1185">Reference proteome</keyword>
<dbReference type="SUPFAM" id="SSF46785">
    <property type="entry name" value="Winged helix' DNA-binding domain"/>
    <property type="match status" value="1"/>
</dbReference>
<evidence type="ECO:0000256" key="3">
    <source>
        <dbReference type="ARBA" id="ARBA00023163"/>
    </source>
</evidence>
<dbReference type="SMART" id="SM00345">
    <property type="entry name" value="HTH_GNTR"/>
    <property type="match status" value="1"/>
</dbReference>
<dbReference type="GO" id="GO:0003677">
    <property type="term" value="F:DNA binding"/>
    <property type="evidence" value="ECO:0007669"/>
    <property type="project" value="UniProtKB-KW"/>
</dbReference>
<dbReference type="CDD" id="cd07377">
    <property type="entry name" value="WHTH_GntR"/>
    <property type="match status" value="1"/>
</dbReference>
<dbReference type="PANTHER" id="PTHR43537:SF5">
    <property type="entry name" value="UXU OPERON TRANSCRIPTIONAL REGULATOR"/>
    <property type="match status" value="1"/>
</dbReference>
<evidence type="ECO:0000313" key="6">
    <source>
        <dbReference type="EMBL" id="ABS05660.1"/>
    </source>
</evidence>
<dbReference type="PROSITE" id="PS50949">
    <property type="entry name" value="HTH_GNTR"/>
    <property type="match status" value="1"/>
</dbReference>
<keyword evidence="2" id="KW-0238">DNA-binding</keyword>
<dbReference type="SUPFAM" id="SSF48008">
    <property type="entry name" value="GntR ligand-binding domain-like"/>
    <property type="match status" value="1"/>
</dbReference>
<feature type="region of interest" description="Disordered" evidence="4">
    <location>
        <begin position="1"/>
        <end position="25"/>
    </location>
</feature>
<dbReference type="InterPro" id="IPR011711">
    <property type="entry name" value="GntR_C"/>
</dbReference>
<dbReference type="InterPro" id="IPR036388">
    <property type="entry name" value="WH-like_DNA-bd_sf"/>
</dbReference>
<dbReference type="RefSeq" id="WP_012086047.1">
    <property type="nucleotide sequence ID" value="NC_009664.2"/>
</dbReference>
<evidence type="ECO:0000256" key="4">
    <source>
        <dbReference type="SAM" id="MobiDB-lite"/>
    </source>
</evidence>
<dbReference type="InterPro" id="IPR008920">
    <property type="entry name" value="TF_FadR/GntR_C"/>
</dbReference>
<dbReference type="PRINTS" id="PR00035">
    <property type="entry name" value="HTHGNTR"/>
</dbReference>
<gene>
    <name evidence="6" type="ordered locus">Krad_4197</name>
</gene>
<dbReference type="AlphaFoldDB" id="A6WFS1"/>
<sequence>MPSEPPAGVADPAPARTPPPPPSQTDVVVEGIKSMIFDGTLGPGQRLPVEADLARTLGVSRGPLREGVRALSHLGVLETRQGAGTYVTALDPSLLLAPMAFLVDLQQPGGSPALHAVRRVLETEAAALAARSIDDEALAAAEEALAAVSGPEPVDPREFVEADIRFHQVIARACGNPVLAVLVEAFAGRTVRARVWRAVADEQAVARTTEEHRAILAALRDHDPDRARLRMGHHLLAVEDFLAGHA</sequence>
<dbReference type="GO" id="GO:0003700">
    <property type="term" value="F:DNA-binding transcription factor activity"/>
    <property type="evidence" value="ECO:0007669"/>
    <property type="project" value="InterPro"/>
</dbReference>
<feature type="domain" description="HTH gntR-type" evidence="5">
    <location>
        <begin position="22"/>
        <end position="90"/>
    </location>
</feature>
<keyword evidence="1" id="KW-0805">Transcription regulation</keyword>
<evidence type="ECO:0000259" key="5">
    <source>
        <dbReference type="PROSITE" id="PS50949"/>
    </source>
</evidence>
<evidence type="ECO:0000313" key="7">
    <source>
        <dbReference type="Proteomes" id="UP000001116"/>
    </source>
</evidence>
<name>A6WFS1_KINRD</name>
<dbReference type="KEGG" id="kra:Krad_4197"/>
<dbReference type="eggNOG" id="COG2186">
    <property type="taxonomic scope" value="Bacteria"/>
</dbReference>
<proteinExistence type="predicted"/>
<evidence type="ECO:0000256" key="1">
    <source>
        <dbReference type="ARBA" id="ARBA00023015"/>
    </source>
</evidence>
<reference evidence="7" key="1">
    <citation type="journal article" date="2008" name="PLoS ONE">
        <title>Survival in nuclear waste, extreme resistance, and potential applications gleaned from the genome sequence of Kineococcus radiotolerans SRS30216.</title>
        <authorList>
            <person name="Bagwell C.E."/>
            <person name="Bhat S."/>
            <person name="Hawkins G.M."/>
            <person name="Smith B.W."/>
            <person name="Biswas T."/>
            <person name="Hoover T.R."/>
            <person name="Saunders E."/>
            <person name="Han C.S."/>
            <person name="Tsodikov O.V."/>
            <person name="Shimkets L.J."/>
        </authorList>
    </citation>
    <scope>NUCLEOTIDE SEQUENCE [LARGE SCALE GENOMIC DNA]</scope>
    <source>
        <strain evidence="7">ATCC BAA-149 / DSM 14245 / SRS30216</strain>
    </source>
</reference>
<dbReference type="HOGENOM" id="CLU_017584_9_1_11"/>
<keyword evidence="3" id="KW-0804">Transcription</keyword>
<dbReference type="InterPro" id="IPR000524">
    <property type="entry name" value="Tscrpt_reg_HTH_GntR"/>
</dbReference>
<dbReference type="Gene3D" id="1.10.10.10">
    <property type="entry name" value="Winged helix-like DNA-binding domain superfamily/Winged helix DNA-binding domain"/>
    <property type="match status" value="1"/>
</dbReference>
<dbReference type="SMART" id="SM00895">
    <property type="entry name" value="FCD"/>
    <property type="match status" value="1"/>
</dbReference>
<dbReference type="Proteomes" id="UP000001116">
    <property type="component" value="Chromosome"/>
</dbReference>
<dbReference type="InterPro" id="IPR036390">
    <property type="entry name" value="WH_DNA-bd_sf"/>
</dbReference>
<dbReference type="PANTHER" id="PTHR43537">
    <property type="entry name" value="TRANSCRIPTIONAL REGULATOR, GNTR FAMILY"/>
    <property type="match status" value="1"/>
</dbReference>
<dbReference type="STRING" id="266940.Krad_4197"/>
<organism evidence="6 7">
    <name type="scientific">Kineococcus radiotolerans (strain ATCC BAA-149 / DSM 14245 / SRS30216)</name>
    <dbReference type="NCBI Taxonomy" id="266940"/>
    <lineage>
        <taxon>Bacteria</taxon>
        <taxon>Bacillati</taxon>
        <taxon>Actinomycetota</taxon>
        <taxon>Actinomycetes</taxon>
        <taxon>Kineosporiales</taxon>
        <taxon>Kineosporiaceae</taxon>
        <taxon>Kineococcus</taxon>
    </lineage>
</organism>
<dbReference type="Gene3D" id="1.20.120.530">
    <property type="entry name" value="GntR ligand-binding domain-like"/>
    <property type="match status" value="1"/>
</dbReference>
<dbReference type="EMBL" id="CP000750">
    <property type="protein sequence ID" value="ABS05660.1"/>
    <property type="molecule type" value="Genomic_DNA"/>
</dbReference>
<evidence type="ECO:0000256" key="2">
    <source>
        <dbReference type="ARBA" id="ARBA00023125"/>
    </source>
</evidence>